<dbReference type="AlphaFoldDB" id="A0A314ZSE6"/>
<dbReference type="SUPFAM" id="SSF57889">
    <property type="entry name" value="Cysteine-rich domain"/>
    <property type="match status" value="1"/>
</dbReference>
<evidence type="ECO:0000256" key="2">
    <source>
        <dbReference type="ARBA" id="ARBA00022737"/>
    </source>
</evidence>
<accession>A0A314ZSE6</accession>
<dbReference type="InterPro" id="IPR046349">
    <property type="entry name" value="C1-like_sf"/>
</dbReference>
<evidence type="ECO:0000259" key="6">
    <source>
        <dbReference type="SMART" id="SM00249"/>
    </source>
</evidence>
<evidence type="ECO:0000256" key="4">
    <source>
        <dbReference type="ARBA" id="ARBA00022833"/>
    </source>
</evidence>
<dbReference type="InterPro" id="IPR001965">
    <property type="entry name" value="Znf_PHD"/>
</dbReference>
<feature type="compositionally biased region" description="Low complexity" evidence="5">
    <location>
        <begin position="292"/>
        <end position="332"/>
    </location>
</feature>
<feature type="domain" description="Zinc finger PHD-type" evidence="6">
    <location>
        <begin position="41"/>
        <end position="105"/>
    </location>
</feature>
<dbReference type="GO" id="GO:0008270">
    <property type="term" value="F:zinc ion binding"/>
    <property type="evidence" value="ECO:0007669"/>
    <property type="project" value="UniProtKB-KW"/>
</dbReference>
<gene>
    <name evidence="7" type="ORF">Pyn_25936</name>
</gene>
<keyword evidence="2" id="KW-0677">Repeat</keyword>
<dbReference type="PANTHER" id="PTHR46288:SF27">
    <property type="entry name" value="CYSTEINE_HISTIDINE-RICH C1 DOMAIN FAMILY PROTEIN"/>
    <property type="match status" value="1"/>
</dbReference>
<evidence type="ECO:0000256" key="5">
    <source>
        <dbReference type="SAM" id="MobiDB-lite"/>
    </source>
</evidence>
<proteinExistence type="predicted"/>
<dbReference type="InterPro" id="IPR004146">
    <property type="entry name" value="DC1"/>
</dbReference>
<keyword evidence="1" id="KW-0479">Metal-binding</keyword>
<reference evidence="7 8" key="1">
    <citation type="submission" date="2018-02" db="EMBL/GenBank/DDBJ databases">
        <title>Draft genome of wild Prunus yedoensis var. nudiflora.</title>
        <authorList>
            <person name="Baek S."/>
            <person name="Kim J.-H."/>
            <person name="Choi K."/>
            <person name="Kim G.-B."/>
            <person name="Cho A."/>
            <person name="Jang H."/>
            <person name="Shin C.-H."/>
            <person name="Yu H.-J."/>
            <person name="Mun J.-H."/>
        </authorList>
    </citation>
    <scope>NUCLEOTIDE SEQUENCE [LARGE SCALE GENOMIC DNA]</scope>
    <source>
        <strain evidence="8">cv. Jeju island</strain>
        <tissue evidence="7">Leaf</tissue>
    </source>
</reference>
<evidence type="ECO:0000256" key="1">
    <source>
        <dbReference type="ARBA" id="ARBA00022723"/>
    </source>
</evidence>
<dbReference type="Gene3D" id="3.30.40.10">
    <property type="entry name" value="Zinc/RING finger domain, C3HC4 (zinc finger)"/>
    <property type="match status" value="1"/>
</dbReference>
<evidence type="ECO:0000256" key="3">
    <source>
        <dbReference type="ARBA" id="ARBA00022771"/>
    </source>
</evidence>
<evidence type="ECO:0000313" key="8">
    <source>
        <dbReference type="Proteomes" id="UP000250321"/>
    </source>
</evidence>
<evidence type="ECO:0000313" key="7">
    <source>
        <dbReference type="EMBL" id="PQQ19841.1"/>
    </source>
</evidence>
<feature type="region of interest" description="Disordered" evidence="5">
    <location>
        <begin position="288"/>
        <end position="332"/>
    </location>
</feature>
<dbReference type="Pfam" id="PF03107">
    <property type="entry name" value="C1_2"/>
    <property type="match status" value="3"/>
</dbReference>
<dbReference type="InterPro" id="IPR013083">
    <property type="entry name" value="Znf_RING/FYVE/PHD"/>
</dbReference>
<keyword evidence="3" id="KW-0863">Zinc-finger</keyword>
<dbReference type="SMART" id="SM00249">
    <property type="entry name" value="PHD"/>
    <property type="match status" value="2"/>
</dbReference>
<sequence length="332" mass="37020">MKLNGQPQPDLQHFSHPHPLRLYNHQPQQQTLNLQQQQLASCACCKLNVSGGWIYSCTPCNYFLHIPCSQMPQQITHPYDHQSHVLILIPTPTNPDGVFSCDACMKHGNGFAYHCGVCSIDLHPSCASKPLILTHQSHPHQLSLSFSRPPGFNNSKTFICNICNQVGYKEWLYMCNPCGFTAHLGCVTAKPRAPPPPSNQQIQAAAQAAFVGTPCFPTSTISANPHQFQNYVPNNSFNNNNYNNGNIPAAGVCGQPVRRNKSGKELGKAIVNTAAQVLIGVPIFGLGGNSSQQQQQQPQQQPQQQQYQQQQQQKHPQQQPHRQQYQQRQQYQ</sequence>
<dbReference type="Proteomes" id="UP000250321">
    <property type="component" value="Unassembled WGS sequence"/>
</dbReference>
<comment type="caution">
    <text evidence="7">The sequence shown here is derived from an EMBL/GenBank/DDBJ whole genome shotgun (WGS) entry which is preliminary data.</text>
</comment>
<dbReference type="OrthoDB" id="1166131at2759"/>
<organism evidence="7 8">
    <name type="scientific">Prunus yedoensis var. nudiflora</name>
    <dbReference type="NCBI Taxonomy" id="2094558"/>
    <lineage>
        <taxon>Eukaryota</taxon>
        <taxon>Viridiplantae</taxon>
        <taxon>Streptophyta</taxon>
        <taxon>Embryophyta</taxon>
        <taxon>Tracheophyta</taxon>
        <taxon>Spermatophyta</taxon>
        <taxon>Magnoliopsida</taxon>
        <taxon>eudicotyledons</taxon>
        <taxon>Gunneridae</taxon>
        <taxon>Pentapetalae</taxon>
        <taxon>rosids</taxon>
        <taxon>fabids</taxon>
        <taxon>Rosales</taxon>
        <taxon>Rosaceae</taxon>
        <taxon>Amygdaloideae</taxon>
        <taxon>Amygdaleae</taxon>
        <taxon>Prunus</taxon>
    </lineage>
</organism>
<feature type="domain" description="Zinc finger PHD-type" evidence="6">
    <location>
        <begin position="159"/>
        <end position="216"/>
    </location>
</feature>
<name>A0A314ZSE6_PRUYE</name>
<protein>
    <submittedName>
        <fullName evidence="7">Rho GTPase-activating protein gacU</fullName>
    </submittedName>
</protein>
<dbReference type="EMBL" id="PJQY01000054">
    <property type="protein sequence ID" value="PQQ19841.1"/>
    <property type="molecule type" value="Genomic_DNA"/>
</dbReference>
<keyword evidence="4" id="KW-0862">Zinc</keyword>
<dbReference type="PANTHER" id="PTHR46288">
    <property type="entry name" value="PHORBOL-ESTER/DAG-TYPE DOMAIN-CONTAINING PROTEIN"/>
    <property type="match status" value="1"/>
</dbReference>
<keyword evidence="8" id="KW-1185">Reference proteome</keyword>